<dbReference type="PIRSF" id="PIRSF037949">
    <property type="entry name" value="Transl_init_eIF-3_RNA-bind"/>
    <property type="match status" value="1"/>
</dbReference>
<evidence type="ECO:0000256" key="3">
    <source>
        <dbReference type="ARBA" id="ARBA00022884"/>
    </source>
</evidence>
<evidence type="ECO:0000259" key="9">
    <source>
        <dbReference type="PROSITE" id="PS50102"/>
    </source>
</evidence>
<evidence type="ECO:0000256" key="8">
    <source>
        <dbReference type="SAM" id="MobiDB-lite"/>
    </source>
</evidence>
<comment type="subunit">
    <text evidence="5">Component of the eukaryotic translation initiation factor 3 (eIF-3) complex.</text>
</comment>
<dbReference type="SUPFAM" id="SSF54928">
    <property type="entry name" value="RNA-binding domain, RBD"/>
    <property type="match status" value="1"/>
</dbReference>
<name>A0A1E3NJ50_9ASCO</name>
<keyword evidence="3 7" id="KW-0694">RNA-binding</keyword>
<feature type="domain" description="RRM" evidence="9">
    <location>
        <begin position="186"/>
        <end position="264"/>
    </location>
</feature>
<dbReference type="GO" id="GO:0008270">
    <property type="term" value="F:zinc ion binding"/>
    <property type="evidence" value="ECO:0007669"/>
    <property type="project" value="UniProtKB-KW"/>
</dbReference>
<keyword evidence="2 5" id="KW-0396">Initiation factor</keyword>
<dbReference type="GO" id="GO:0003723">
    <property type="term" value="F:RNA binding"/>
    <property type="evidence" value="ECO:0007669"/>
    <property type="project" value="UniProtKB-UniRule"/>
</dbReference>
<dbReference type="GeneID" id="30179603"/>
<proteinExistence type="inferred from homology"/>
<dbReference type="GO" id="GO:0001732">
    <property type="term" value="P:formation of cytoplasmic translation initiation complex"/>
    <property type="evidence" value="ECO:0007669"/>
    <property type="project" value="UniProtKB-UniRule"/>
</dbReference>
<dbReference type="GO" id="GO:0003743">
    <property type="term" value="F:translation initiation factor activity"/>
    <property type="evidence" value="ECO:0007669"/>
    <property type="project" value="UniProtKB-UniRule"/>
</dbReference>
<keyword evidence="6" id="KW-0862">Zinc</keyword>
<evidence type="ECO:0000256" key="4">
    <source>
        <dbReference type="ARBA" id="ARBA00022917"/>
    </source>
</evidence>
<evidence type="ECO:0000256" key="5">
    <source>
        <dbReference type="HAMAP-Rule" id="MF_03006"/>
    </source>
</evidence>
<dbReference type="InterPro" id="IPR000504">
    <property type="entry name" value="RRM_dom"/>
</dbReference>
<dbReference type="RefSeq" id="XP_019017209.1">
    <property type="nucleotide sequence ID" value="XM_019162916.1"/>
</dbReference>
<dbReference type="InterPro" id="IPR035979">
    <property type="entry name" value="RBD_domain_sf"/>
</dbReference>
<dbReference type="InterPro" id="IPR017334">
    <property type="entry name" value="eIF3_g"/>
</dbReference>
<dbReference type="PROSITE" id="PS50158">
    <property type="entry name" value="ZF_CCHC"/>
    <property type="match status" value="1"/>
</dbReference>
<dbReference type="GO" id="GO:0071540">
    <property type="term" value="C:eukaryotic translation initiation factor 3 complex, eIF3e"/>
    <property type="evidence" value="ECO:0007669"/>
    <property type="project" value="EnsemblFungi"/>
</dbReference>
<evidence type="ECO:0000256" key="7">
    <source>
        <dbReference type="PROSITE-ProRule" id="PRU00176"/>
    </source>
</evidence>
<feature type="region of interest" description="Disordered" evidence="8">
    <location>
        <begin position="150"/>
        <end position="169"/>
    </location>
</feature>
<dbReference type="AlphaFoldDB" id="A0A1E3NJ50"/>
<sequence length="265" mass="29132">MASTNWADAEAELAPPQVIDNNDGTKTVISYRFNDQKKKVKVTQKIKFVKTMEKVNPLVAQRAHWKRFGVEKDNKTVGPDSKTTQITEEVKLILSTTWKADEDREQEQAKNKQVKSTFKCRVCGGTGHYTVKCPYRDTFGSDKMFNPSGAADADAKAGTPAPGSSRYVPPNMRAGGSDLGVGAEVPALRITNLNAAIDRDSLQMIVSKFGNYDRVSILKNRETGESLGVAFVNMTTQRGAEAVKEALDGRGLMNMIISVDWARPK</sequence>
<evidence type="ECO:0000313" key="12">
    <source>
        <dbReference type="Proteomes" id="UP000094455"/>
    </source>
</evidence>
<dbReference type="GO" id="GO:0071541">
    <property type="term" value="C:eukaryotic translation initiation factor 3 complex, eIF3m"/>
    <property type="evidence" value="ECO:0007669"/>
    <property type="project" value="EnsemblFungi"/>
</dbReference>
<keyword evidence="6" id="KW-0479">Metal-binding</keyword>
<dbReference type="InterPro" id="IPR001878">
    <property type="entry name" value="Znf_CCHC"/>
</dbReference>
<dbReference type="STRING" id="763406.A0A1E3NJ50"/>
<dbReference type="InterPro" id="IPR012677">
    <property type="entry name" value="Nucleotide-bd_a/b_plait_sf"/>
</dbReference>
<dbReference type="Pfam" id="PF00076">
    <property type="entry name" value="RRM_1"/>
    <property type="match status" value="1"/>
</dbReference>
<protein>
    <recommendedName>
        <fullName evidence="5">Eukaryotic translation initiation factor 3 subunit G</fullName>
        <shortName evidence="5">eIF3g</shortName>
    </recommendedName>
    <alternativeName>
        <fullName evidence="5">Eukaryotic translation initiation factor 3 RNA-binding subunit</fullName>
        <shortName evidence="5">eIF-3 RNA-binding subunit</shortName>
    </alternativeName>
    <alternativeName>
        <fullName evidence="5">Translation initiation factor eIF3 p33 subunit homolog</fullName>
        <shortName evidence="5">eIF3 p33 homolog</shortName>
    </alternativeName>
</protein>
<feature type="compositionally biased region" description="Low complexity" evidence="8">
    <location>
        <begin position="150"/>
        <end position="163"/>
    </location>
</feature>
<dbReference type="EMBL" id="KV454004">
    <property type="protein sequence ID" value="ODQ46096.1"/>
    <property type="molecule type" value="Genomic_DNA"/>
</dbReference>
<comment type="subcellular location">
    <subcellularLocation>
        <location evidence="5">Cytoplasm</location>
    </subcellularLocation>
</comment>
<gene>
    <name evidence="5" type="primary">TIF35</name>
    <name evidence="11" type="ORF">PICMEDRAFT_35014</name>
</gene>
<feature type="domain" description="CCHC-type" evidence="10">
    <location>
        <begin position="119"/>
        <end position="134"/>
    </location>
</feature>
<dbReference type="HAMAP" id="MF_03006">
    <property type="entry name" value="eIF3g"/>
    <property type="match status" value="1"/>
</dbReference>
<dbReference type="PANTHER" id="PTHR10352">
    <property type="entry name" value="EUKARYOTIC TRANSLATION INITIATION FACTOR 3 SUBUNIT G"/>
    <property type="match status" value="1"/>
</dbReference>
<evidence type="ECO:0000313" key="11">
    <source>
        <dbReference type="EMBL" id="ODQ46096.1"/>
    </source>
</evidence>
<keyword evidence="1 5" id="KW-0963">Cytoplasm</keyword>
<dbReference type="OrthoDB" id="639027at2759"/>
<dbReference type="GO" id="GO:0033290">
    <property type="term" value="C:eukaryotic 48S preinitiation complex"/>
    <property type="evidence" value="ECO:0007669"/>
    <property type="project" value="UniProtKB-UniRule"/>
</dbReference>
<accession>A0A1E3NJ50</accession>
<dbReference type="Pfam" id="PF12353">
    <property type="entry name" value="eIF3g"/>
    <property type="match status" value="1"/>
</dbReference>
<evidence type="ECO:0000256" key="1">
    <source>
        <dbReference type="ARBA" id="ARBA00022490"/>
    </source>
</evidence>
<dbReference type="SMART" id="SM00360">
    <property type="entry name" value="RRM"/>
    <property type="match status" value="1"/>
</dbReference>
<evidence type="ECO:0000256" key="6">
    <source>
        <dbReference type="PROSITE-ProRule" id="PRU00047"/>
    </source>
</evidence>
<organism evidence="11 12">
    <name type="scientific">Pichia membranifaciens NRRL Y-2026</name>
    <dbReference type="NCBI Taxonomy" id="763406"/>
    <lineage>
        <taxon>Eukaryota</taxon>
        <taxon>Fungi</taxon>
        <taxon>Dikarya</taxon>
        <taxon>Ascomycota</taxon>
        <taxon>Saccharomycotina</taxon>
        <taxon>Pichiomycetes</taxon>
        <taxon>Pichiales</taxon>
        <taxon>Pichiaceae</taxon>
        <taxon>Pichia</taxon>
    </lineage>
</organism>
<dbReference type="Gene3D" id="3.30.70.330">
    <property type="match status" value="1"/>
</dbReference>
<dbReference type="Proteomes" id="UP000094455">
    <property type="component" value="Unassembled WGS sequence"/>
</dbReference>
<dbReference type="PROSITE" id="PS50102">
    <property type="entry name" value="RRM"/>
    <property type="match status" value="1"/>
</dbReference>
<dbReference type="GO" id="GO:0016282">
    <property type="term" value="C:eukaryotic 43S preinitiation complex"/>
    <property type="evidence" value="ECO:0007669"/>
    <property type="project" value="UniProtKB-UniRule"/>
</dbReference>
<keyword evidence="6" id="KW-0863">Zinc-finger</keyword>
<dbReference type="InterPro" id="IPR024675">
    <property type="entry name" value="eIF3g_N"/>
</dbReference>
<evidence type="ECO:0000259" key="10">
    <source>
        <dbReference type="PROSITE" id="PS50158"/>
    </source>
</evidence>
<keyword evidence="4 5" id="KW-0648">Protein biosynthesis</keyword>
<dbReference type="InterPro" id="IPR036875">
    <property type="entry name" value="Znf_CCHC_sf"/>
</dbReference>
<comment type="function">
    <text evidence="5">RNA-binding component of the eukaryotic translation initiation factor 3 (eIF-3) complex, which is involved in protein synthesis of a specialized repertoire of mRNAs and, together with other initiation factors, stimulates binding of mRNA and methionyl-tRNAi to the 40S ribosome. The eIF-3 complex specifically targets and initiates translation of a subset of mRNAs involved in cell proliferation. This subunit can bind 18S rRNA.</text>
</comment>
<evidence type="ECO:0000256" key="2">
    <source>
        <dbReference type="ARBA" id="ARBA00022540"/>
    </source>
</evidence>
<comment type="similarity">
    <text evidence="5">Belongs to the eIF-3 subunit G family.</text>
</comment>
<keyword evidence="12" id="KW-1185">Reference proteome</keyword>
<dbReference type="SUPFAM" id="SSF57756">
    <property type="entry name" value="Retrovirus zinc finger-like domains"/>
    <property type="match status" value="1"/>
</dbReference>
<reference evidence="11 12" key="1">
    <citation type="journal article" date="2016" name="Proc. Natl. Acad. Sci. U.S.A.">
        <title>Comparative genomics of biotechnologically important yeasts.</title>
        <authorList>
            <person name="Riley R."/>
            <person name="Haridas S."/>
            <person name="Wolfe K.H."/>
            <person name="Lopes M.R."/>
            <person name="Hittinger C.T."/>
            <person name="Goeker M."/>
            <person name="Salamov A.A."/>
            <person name="Wisecaver J.H."/>
            <person name="Long T.M."/>
            <person name="Calvey C.H."/>
            <person name="Aerts A.L."/>
            <person name="Barry K.W."/>
            <person name="Choi C."/>
            <person name="Clum A."/>
            <person name="Coughlan A.Y."/>
            <person name="Deshpande S."/>
            <person name="Douglass A.P."/>
            <person name="Hanson S.J."/>
            <person name="Klenk H.-P."/>
            <person name="LaButti K.M."/>
            <person name="Lapidus A."/>
            <person name="Lindquist E.A."/>
            <person name="Lipzen A.M."/>
            <person name="Meier-Kolthoff J.P."/>
            <person name="Ohm R.A."/>
            <person name="Otillar R.P."/>
            <person name="Pangilinan J.L."/>
            <person name="Peng Y."/>
            <person name="Rokas A."/>
            <person name="Rosa C.A."/>
            <person name="Scheuner C."/>
            <person name="Sibirny A.A."/>
            <person name="Slot J.C."/>
            <person name="Stielow J.B."/>
            <person name="Sun H."/>
            <person name="Kurtzman C.P."/>
            <person name="Blackwell M."/>
            <person name="Grigoriev I.V."/>
            <person name="Jeffries T.W."/>
        </authorList>
    </citation>
    <scope>NUCLEOTIDE SEQUENCE [LARGE SCALE GENOMIC DNA]</scope>
    <source>
        <strain evidence="11 12">NRRL Y-2026</strain>
    </source>
</reference>